<dbReference type="SUPFAM" id="SSF52540">
    <property type="entry name" value="P-loop containing nucleoside triphosphate hydrolases"/>
    <property type="match status" value="1"/>
</dbReference>
<reference evidence="1 2" key="1">
    <citation type="journal article" date="2014" name="PLoS Genet.">
        <title>Phylogenetically driven sequencing of extremely halophilic archaea reveals strategies for static and dynamic osmo-response.</title>
        <authorList>
            <person name="Becker E.A."/>
            <person name="Seitzer P.M."/>
            <person name="Tritt A."/>
            <person name="Larsen D."/>
            <person name="Krusor M."/>
            <person name="Yao A.I."/>
            <person name="Wu D."/>
            <person name="Madern D."/>
            <person name="Eisen J.A."/>
            <person name="Darling A.E."/>
            <person name="Facciotti M.T."/>
        </authorList>
    </citation>
    <scope>NUCLEOTIDE SEQUENCE [LARGE SCALE GENOMIC DNA]</scope>
    <source>
        <strain evidence="1 2">DSM 5350</strain>
    </source>
</reference>
<evidence type="ECO:0008006" key="3">
    <source>
        <dbReference type="Google" id="ProtNLM"/>
    </source>
</evidence>
<dbReference type="STRING" id="1227455.C449_01127"/>
<sequence>MTQLLTEDAEPVNENHPNYREGYAIIGLPAAGKSEAGEILADELDAINIETGDLVRRGAREHFDTPTDQLTSDELGDYSTMRRETDGGDYVAQDTITELEAHDEFPERPAIVTGMRDTESPALFGEFFDSFEIVWVHAEFDTRLSRLQGRGRQDEADFEKGDLAKRDGRESMWGTTDLAFMADAKIRNENSLEAFRERVLEVVR</sequence>
<dbReference type="AlphaFoldDB" id="M0MPJ3"/>
<organism evidence="1 2">
    <name type="scientific">Halococcus saccharolyticus DSM 5350</name>
    <dbReference type="NCBI Taxonomy" id="1227455"/>
    <lineage>
        <taxon>Archaea</taxon>
        <taxon>Methanobacteriati</taxon>
        <taxon>Methanobacteriota</taxon>
        <taxon>Stenosarchaea group</taxon>
        <taxon>Halobacteria</taxon>
        <taxon>Halobacteriales</taxon>
        <taxon>Halococcaceae</taxon>
        <taxon>Halococcus</taxon>
    </lineage>
</organism>
<gene>
    <name evidence="1" type="ORF">C449_01127</name>
</gene>
<protein>
    <recommendedName>
        <fullName evidence="3">Adenylate kinase</fullName>
    </recommendedName>
</protein>
<dbReference type="RefSeq" id="WP_006076032.1">
    <property type="nucleotide sequence ID" value="NZ_AOMD01000003.1"/>
</dbReference>
<keyword evidence="2" id="KW-1185">Reference proteome</keyword>
<proteinExistence type="predicted"/>
<evidence type="ECO:0000313" key="2">
    <source>
        <dbReference type="Proteomes" id="UP000011669"/>
    </source>
</evidence>
<dbReference type="PANTHER" id="PTHR41930">
    <property type="entry name" value="UPF0200 PROTEIN MJ1399"/>
    <property type="match status" value="1"/>
</dbReference>
<dbReference type="PANTHER" id="PTHR41930:SF1">
    <property type="entry name" value="DEPHOSPHO-COA KINASE"/>
    <property type="match status" value="1"/>
</dbReference>
<dbReference type="Proteomes" id="UP000011669">
    <property type="component" value="Unassembled WGS sequence"/>
</dbReference>
<dbReference type="InParanoid" id="M0MPJ3"/>
<comment type="caution">
    <text evidence="1">The sequence shown here is derived from an EMBL/GenBank/DDBJ whole genome shotgun (WGS) entry which is preliminary data.</text>
</comment>
<dbReference type="InterPro" id="IPR027417">
    <property type="entry name" value="P-loop_NTPase"/>
</dbReference>
<accession>M0MPJ3</accession>
<name>M0MPJ3_9EURY</name>
<dbReference type="Pfam" id="PF13238">
    <property type="entry name" value="AAA_18"/>
    <property type="match status" value="1"/>
</dbReference>
<dbReference type="Gene3D" id="3.40.50.300">
    <property type="entry name" value="P-loop containing nucleotide triphosphate hydrolases"/>
    <property type="match status" value="1"/>
</dbReference>
<dbReference type="EMBL" id="AOMD01000003">
    <property type="protein sequence ID" value="EMA47622.1"/>
    <property type="molecule type" value="Genomic_DNA"/>
</dbReference>
<dbReference type="OrthoDB" id="8730at2157"/>
<dbReference type="PATRIC" id="fig|1227455.4.peg.234"/>
<evidence type="ECO:0000313" key="1">
    <source>
        <dbReference type="EMBL" id="EMA47622.1"/>
    </source>
</evidence>